<dbReference type="GO" id="GO:0006506">
    <property type="term" value="P:GPI anchor biosynthetic process"/>
    <property type="evidence" value="ECO:0007669"/>
    <property type="project" value="UniProtKB-KW"/>
</dbReference>
<evidence type="ECO:0000313" key="12">
    <source>
        <dbReference type="RefSeq" id="XP_032832101.1"/>
    </source>
</evidence>
<dbReference type="CDD" id="cd03796">
    <property type="entry name" value="GT4_PIG-A-like"/>
    <property type="match status" value="1"/>
</dbReference>
<feature type="domain" description="Glycosyl transferase family 1" evidence="9">
    <location>
        <begin position="323"/>
        <end position="463"/>
    </location>
</feature>
<keyword evidence="8" id="KW-1133">Transmembrane helix</keyword>
<keyword evidence="11" id="KW-1185">Reference proteome</keyword>
<dbReference type="KEGG" id="pmrn:116955197"/>
<keyword evidence="8" id="KW-0472">Membrane</keyword>
<proteinExistence type="predicted"/>
<feature type="region of interest" description="Disordered" evidence="7">
    <location>
        <begin position="579"/>
        <end position="654"/>
    </location>
</feature>
<accession>A0AAJ7XF32</accession>
<feature type="domain" description="PIGA GPI anchor biosynthesis" evidence="10">
    <location>
        <begin position="155"/>
        <end position="244"/>
    </location>
</feature>
<keyword evidence="5" id="KW-0808">Transferase</keyword>
<dbReference type="InterPro" id="IPR001296">
    <property type="entry name" value="Glyco_trans_1"/>
</dbReference>
<dbReference type="AlphaFoldDB" id="A0AAJ7XF32"/>
<evidence type="ECO:0000259" key="9">
    <source>
        <dbReference type="Pfam" id="PF00534"/>
    </source>
</evidence>
<organism evidence="11 12">
    <name type="scientific">Petromyzon marinus</name>
    <name type="common">Sea lamprey</name>
    <dbReference type="NCBI Taxonomy" id="7757"/>
    <lineage>
        <taxon>Eukaryota</taxon>
        <taxon>Metazoa</taxon>
        <taxon>Chordata</taxon>
        <taxon>Craniata</taxon>
        <taxon>Vertebrata</taxon>
        <taxon>Cyclostomata</taxon>
        <taxon>Hyperoartia</taxon>
        <taxon>Petromyzontiformes</taxon>
        <taxon>Petromyzontidae</taxon>
        <taxon>Petromyzon</taxon>
    </lineage>
</organism>
<evidence type="ECO:0000256" key="5">
    <source>
        <dbReference type="ARBA" id="ARBA00022679"/>
    </source>
</evidence>
<evidence type="ECO:0000313" key="11">
    <source>
        <dbReference type="Proteomes" id="UP001318040"/>
    </source>
</evidence>
<evidence type="ECO:0000256" key="4">
    <source>
        <dbReference type="ARBA" id="ARBA00022676"/>
    </source>
</evidence>
<dbReference type="GO" id="GO:0000506">
    <property type="term" value="C:glycosylphosphatidylinositol-N-acetylglucosaminyltransferase (GPI-GnT) complex"/>
    <property type="evidence" value="ECO:0007669"/>
    <property type="project" value="InterPro"/>
</dbReference>
<reference evidence="12" key="1">
    <citation type="submission" date="2025-08" db="UniProtKB">
        <authorList>
            <consortium name="RefSeq"/>
        </authorList>
    </citation>
    <scope>IDENTIFICATION</scope>
    <source>
        <tissue evidence="12">Sperm</tissue>
    </source>
</reference>
<dbReference type="Pfam" id="PF08288">
    <property type="entry name" value="PIGA"/>
    <property type="match status" value="1"/>
</dbReference>
<feature type="compositionally biased region" description="Basic and acidic residues" evidence="7">
    <location>
        <begin position="1"/>
        <end position="19"/>
    </location>
</feature>
<evidence type="ECO:0000256" key="2">
    <source>
        <dbReference type="ARBA" id="ARBA00012420"/>
    </source>
</evidence>
<dbReference type="PANTHER" id="PTHR45871">
    <property type="entry name" value="N-ACETYLGLUCOSAMINYL-PHOSPHATIDYLINOSITOL BIOSYNTHETIC PROTEIN"/>
    <property type="match status" value="1"/>
</dbReference>
<evidence type="ECO:0000256" key="1">
    <source>
        <dbReference type="ARBA" id="ARBA00004687"/>
    </source>
</evidence>
<dbReference type="Pfam" id="PF00534">
    <property type="entry name" value="Glycos_transf_1"/>
    <property type="match status" value="1"/>
</dbReference>
<evidence type="ECO:0000256" key="8">
    <source>
        <dbReference type="SAM" id="Phobius"/>
    </source>
</evidence>
<feature type="compositionally biased region" description="Basic and acidic residues" evidence="7">
    <location>
        <begin position="34"/>
        <end position="105"/>
    </location>
</feature>
<sequence length="654" mass="72212">MQRWRPPRDSTRHLAERSRLYGPGEGDTEPDPTEIERGSEPEEMERGTDPVEMERGTDPVEMERGKEPEEMERGTDPEEMERGTDPAEMERGTDPAEMEQRREEDPAGEWGVRPRHRVCMVSDFFYPNMGGVETHVYQLAQCLLQRGHSVTVVTHAYGDRTGVRLLTGGLKVYYLPLRPFYNEATPPAIYLSLPLLRCVFVRERVTLVHAHSAFSCLAHDALFHAKAMGLRTVFTDHSLFGFADASSVLTNKLLCVSLCDVTRAVCVSHTGRENTALRAGLAPHRVSVVPNAVDTTRFRPPEWPRRAAAGGRGPGTVGSRRPGRITVVVVSRLVYRKGIDLLAGIIPELTALHPDLHFLVGGEGPKRLVLEELREHYRLHDRVQLLGALKHGQVRDVMVQGDIFLNPSLTEAFCMAIVEAASCGLQVVSTRVGGIPEVMPEDLMVLCEPSVRALALGVEQAVERVRRGAVPHPATTHERVARLYDWRDVARRTEKVYDAAARDAALPLGERVERLLARCGPFAGLVFGFMALLDVVLLFLLDLLYPRHLIDAAPDTAPLRTGGGGGGLVLDLTMTLDHNPNPDLNPDLKLGSRPNHDPGHNPNPDLHPDLNPDLKLGSRPNPDLKLGSRPNHDPGHNPNPDLNSGLKFGSRPNP</sequence>
<evidence type="ECO:0000256" key="3">
    <source>
        <dbReference type="ARBA" id="ARBA00022502"/>
    </source>
</evidence>
<dbReference type="SUPFAM" id="SSF53756">
    <property type="entry name" value="UDP-Glycosyltransferase/glycogen phosphorylase"/>
    <property type="match status" value="1"/>
</dbReference>
<keyword evidence="8" id="KW-0812">Transmembrane</keyword>
<evidence type="ECO:0000256" key="7">
    <source>
        <dbReference type="SAM" id="MobiDB-lite"/>
    </source>
</evidence>
<protein>
    <recommendedName>
        <fullName evidence="2">phosphatidylinositol N-acetylglucosaminyltransferase</fullName>
        <ecNumber evidence="2">2.4.1.198</ecNumber>
    </recommendedName>
    <alternativeName>
        <fullName evidence="6">GlcNAc-PI synthesis protein</fullName>
    </alternativeName>
</protein>
<gene>
    <name evidence="12" type="primary">PIGA</name>
</gene>
<feature type="region of interest" description="Disordered" evidence="7">
    <location>
        <begin position="1"/>
        <end position="109"/>
    </location>
</feature>
<dbReference type="Proteomes" id="UP001318040">
    <property type="component" value="Chromosome 58"/>
</dbReference>
<dbReference type="FunFam" id="3.40.50.2000:FF:000026">
    <property type="entry name" value="Phosphatidylinositol N-acetylglucosaminyltransferase subunit A"/>
    <property type="match status" value="1"/>
</dbReference>
<dbReference type="Gene3D" id="3.40.50.2000">
    <property type="entry name" value="Glycogen Phosphorylase B"/>
    <property type="match status" value="2"/>
</dbReference>
<dbReference type="GO" id="GO:0017176">
    <property type="term" value="F:phosphatidylinositol N-acetylglucosaminyltransferase activity"/>
    <property type="evidence" value="ECO:0007669"/>
    <property type="project" value="UniProtKB-EC"/>
</dbReference>
<keyword evidence="4 12" id="KW-0328">Glycosyltransferase</keyword>
<dbReference type="InterPro" id="IPR039507">
    <property type="entry name" value="PIG-A/GPI3"/>
</dbReference>
<evidence type="ECO:0000256" key="6">
    <source>
        <dbReference type="ARBA" id="ARBA00032160"/>
    </source>
</evidence>
<evidence type="ECO:0000259" key="10">
    <source>
        <dbReference type="Pfam" id="PF08288"/>
    </source>
</evidence>
<dbReference type="InterPro" id="IPR013234">
    <property type="entry name" value="PIGA_GPI_anchor_biosynthesis"/>
</dbReference>
<name>A0AAJ7XF32_PETMA</name>
<feature type="transmembrane region" description="Helical" evidence="8">
    <location>
        <begin position="522"/>
        <end position="541"/>
    </location>
</feature>
<dbReference type="CTD" id="5277"/>
<dbReference type="EC" id="2.4.1.198" evidence="2"/>
<dbReference type="RefSeq" id="XP_032832101.1">
    <property type="nucleotide sequence ID" value="XM_032976210.1"/>
</dbReference>
<keyword evidence="3" id="KW-0337">GPI-anchor biosynthesis</keyword>
<comment type="pathway">
    <text evidence="1">Glycolipid biosynthesis; glycosylphosphatidylinositol-anchor biosynthesis.</text>
</comment>
<dbReference type="PANTHER" id="PTHR45871:SF1">
    <property type="entry name" value="PHOSPHATIDYLINOSITOL N-ACETYLGLUCOSAMINYLTRANSFERASE SUBUNIT A"/>
    <property type="match status" value="1"/>
</dbReference>